<dbReference type="SUPFAM" id="SSF63380">
    <property type="entry name" value="Riboflavin synthase domain-like"/>
    <property type="match status" value="1"/>
</dbReference>
<keyword evidence="6 9" id="KW-0560">Oxidoreductase</keyword>
<gene>
    <name evidence="13" type="primary">petH</name>
    <name evidence="13" type="ORF">GCM10017083_25620</name>
</gene>
<proteinExistence type="predicted"/>
<keyword evidence="7" id="KW-0408">Iron</keyword>
<dbReference type="InterPro" id="IPR015701">
    <property type="entry name" value="FNR"/>
</dbReference>
<dbReference type="NCBIfam" id="TIGR03224">
    <property type="entry name" value="benzo_boxA"/>
    <property type="match status" value="1"/>
</dbReference>
<evidence type="ECO:0000256" key="6">
    <source>
        <dbReference type="ARBA" id="ARBA00023002"/>
    </source>
</evidence>
<protein>
    <submittedName>
        <fullName evidence="13">Ferredoxin--NADP reductase</fullName>
    </submittedName>
</protein>
<evidence type="ECO:0000313" key="14">
    <source>
        <dbReference type="Proteomes" id="UP000630353"/>
    </source>
</evidence>
<feature type="binding site" evidence="10">
    <location>
        <begin position="327"/>
        <end position="328"/>
    </location>
    <ligand>
        <name>NADP(+)</name>
        <dbReference type="ChEBI" id="CHEBI:58349"/>
    </ligand>
</feature>
<feature type="binding site" evidence="10">
    <location>
        <begin position="363"/>
        <end position="364"/>
    </location>
    <ligand>
        <name>NADP(+)</name>
        <dbReference type="ChEBI" id="CHEBI:58349"/>
    </ligand>
</feature>
<evidence type="ECO:0000313" key="13">
    <source>
        <dbReference type="EMBL" id="GHD51322.1"/>
    </source>
</evidence>
<name>A0A918XS66_9PROT</name>
<keyword evidence="8" id="KW-0411">Iron-sulfur</keyword>
<dbReference type="PANTHER" id="PTHR43314">
    <property type="match status" value="1"/>
</dbReference>
<dbReference type="Proteomes" id="UP000630353">
    <property type="component" value="Unassembled WGS sequence"/>
</dbReference>
<dbReference type="Pfam" id="PF00175">
    <property type="entry name" value="NAD_binding_1"/>
    <property type="match status" value="1"/>
</dbReference>
<dbReference type="InterPro" id="IPR017927">
    <property type="entry name" value="FAD-bd_FR_type"/>
</dbReference>
<dbReference type="GO" id="GO:0051536">
    <property type="term" value="F:iron-sulfur cluster binding"/>
    <property type="evidence" value="ECO:0007669"/>
    <property type="project" value="UniProtKB-KW"/>
</dbReference>
<sequence>MPDGSQSEMNVPIKQHLIDPEICIRCHSCEEACPVDAITHDDNNVVVDAATCNFCMDCIGPCPTGSIDNWRVVLKPYTLDEQFSWTELPKQEDIETGTGNGTVEALEDDVERLLAEAHQGAGGRARAPDSAAKPTVNMYSRRDPAIATVQGSYRLTAADSDSEVRHIVLDLGRTVFPVLEGQSVGVLAPGAAANGQPHAPRLYSVSSPRDGERPNTNNLSLTVKREPGGVCSNYLCDLQKGDQVRLSGPFGSTFLMPDDPATDIVMVCTGTGSAPFRAFTMRRQRTAGDRGGRLTLFFGARSPDSLPYFGPLQKIPDSVMTKHLVFSRLAGRPKEYVQDRMLAEADSLAAALADDRTHVYVCGLKAMEDGVERAFETIAGGAGLDWPSLKARMRDAGRYHVETY</sequence>
<dbReference type="PROSITE" id="PS51384">
    <property type="entry name" value="FAD_FR"/>
    <property type="match status" value="1"/>
</dbReference>
<comment type="caution">
    <text evidence="13">The sequence shown here is derived from an EMBL/GenBank/DDBJ whole genome shotgun (WGS) entry which is preliminary data.</text>
</comment>
<evidence type="ECO:0000256" key="10">
    <source>
        <dbReference type="PIRSR" id="PIRSR000361-1"/>
    </source>
</evidence>
<dbReference type="RefSeq" id="WP_229837030.1">
    <property type="nucleotide sequence ID" value="NZ_BMZS01000005.1"/>
</dbReference>
<keyword evidence="3" id="KW-0479">Metal-binding</keyword>
<dbReference type="SUPFAM" id="SSF52343">
    <property type="entry name" value="Ferredoxin reductase-like, C-terminal NADP-linked domain"/>
    <property type="match status" value="1"/>
</dbReference>
<dbReference type="Gene3D" id="3.30.70.20">
    <property type="match status" value="1"/>
</dbReference>
<dbReference type="InterPro" id="IPR039261">
    <property type="entry name" value="FNR_nucleotide-bd"/>
</dbReference>
<evidence type="ECO:0000256" key="5">
    <source>
        <dbReference type="ARBA" id="ARBA00022857"/>
    </source>
</evidence>
<feature type="domain" description="4Fe-4S ferredoxin-type" evidence="11">
    <location>
        <begin position="14"/>
        <end position="43"/>
    </location>
</feature>
<dbReference type="GO" id="GO:0046872">
    <property type="term" value="F:metal ion binding"/>
    <property type="evidence" value="ECO:0007669"/>
    <property type="project" value="UniProtKB-KW"/>
</dbReference>
<dbReference type="InterPro" id="IPR017634">
    <property type="entry name" value="Benzoyl_CoA_Oase_BoxA"/>
</dbReference>
<comment type="cofactor">
    <cofactor evidence="1">
        <name>FAD</name>
        <dbReference type="ChEBI" id="CHEBI:57692"/>
    </cofactor>
</comment>
<dbReference type="AlphaFoldDB" id="A0A918XS66"/>
<keyword evidence="2 9" id="KW-0285">Flavoprotein</keyword>
<feature type="binding site" evidence="10">
    <location>
        <position position="204"/>
    </location>
    <ligand>
        <name>NADP(+)</name>
        <dbReference type="ChEBI" id="CHEBI:58349"/>
    </ligand>
</feature>
<reference evidence="13" key="1">
    <citation type="journal article" date="2014" name="Int. J. Syst. Evol. Microbiol.">
        <title>Complete genome sequence of Corynebacterium casei LMG S-19264T (=DSM 44701T), isolated from a smear-ripened cheese.</title>
        <authorList>
            <consortium name="US DOE Joint Genome Institute (JGI-PGF)"/>
            <person name="Walter F."/>
            <person name="Albersmeier A."/>
            <person name="Kalinowski J."/>
            <person name="Ruckert C."/>
        </authorList>
    </citation>
    <scope>NUCLEOTIDE SEQUENCE</scope>
    <source>
        <strain evidence="13">KCTC 42651</strain>
    </source>
</reference>
<dbReference type="Gene3D" id="2.40.30.10">
    <property type="entry name" value="Translation factors"/>
    <property type="match status" value="1"/>
</dbReference>
<dbReference type="InterPro" id="IPR008333">
    <property type="entry name" value="Cbr1-like_FAD-bd_dom"/>
</dbReference>
<evidence type="ECO:0000259" key="12">
    <source>
        <dbReference type="PROSITE" id="PS51384"/>
    </source>
</evidence>
<evidence type="ECO:0000256" key="7">
    <source>
        <dbReference type="ARBA" id="ARBA00023004"/>
    </source>
</evidence>
<keyword evidence="5 9" id="KW-0521">NADP</keyword>
<evidence type="ECO:0000259" key="11">
    <source>
        <dbReference type="PROSITE" id="PS51379"/>
    </source>
</evidence>
<dbReference type="GO" id="GO:0016491">
    <property type="term" value="F:oxidoreductase activity"/>
    <property type="evidence" value="ECO:0007669"/>
    <property type="project" value="UniProtKB-KW"/>
</dbReference>
<evidence type="ECO:0000256" key="3">
    <source>
        <dbReference type="ARBA" id="ARBA00022723"/>
    </source>
</evidence>
<feature type="binding site" evidence="10">
    <location>
        <position position="224"/>
    </location>
    <ligand>
        <name>NADP(+)</name>
        <dbReference type="ChEBI" id="CHEBI:58349"/>
    </ligand>
</feature>
<keyword evidence="14" id="KW-1185">Reference proteome</keyword>
<evidence type="ECO:0000256" key="1">
    <source>
        <dbReference type="ARBA" id="ARBA00001974"/>
    </source>
</evidence>
<feature type="binding site" evidence="10">
    <location>
        <position position="271"/>
    </location>
    <ligand>
        <name>NADP(+)</name>
        <dbReference type="ChEBI" id="CHEBI:58349"/>
    </ligand>
</feature>
<feature type="binding site" evidence="10">
    <location>
        <position position="334"/>
    </location>
    <ligand>
        <name>NADP(+)</name>
        <dbReference type="ChEBI" id="CHEBI:58349"/>
    </ligand>
</feature>
<dbReference type="InterPro" id="IPR017900">
    <property type="entry name" value="4Fe4S_Fe_S_CS"/>
</dbReference>
<dbReference type="PROSITE" id="PS51379">
    <property type="entry name" value="4FE4S_FER_2"/>
    <property type="match status" value="2"/>
</dbReference>
<dbReference type="PIRSF" id="PIRSF501177">
    <property type="entry name" value="BoxA"/>
    <property type="match status" value="1"/>
</dbReference>
<dbReference type="SUPFAM" id="SSF54862">
    <property type="entry name" value="4Fe-4S ferredoxins"/>
    <property type="match status" value="1"/>
</dbReference>
<dbReference type="Pfam" id="PF00970">
    <property type="entry name" value="FAD_binding_6"/>
    <property type="match status" value="1"/>
</dbReference>
<evidence type="ECO:0000256" key="9">
    <source>
        <dbReference type="PIRNR" id="PIRNR000361"/>
    </source>
</evidence>
<evidence type="ECO:0000256" key="8">
    <source>
        <dbReference type="ARBA" id="ARBA00023014"/>
    </source>
</evidence>
<dbReference type="PRINTS" id="PR00371">
    <property type="entry name" value="FPNCR"/>
</dbReference>
<dbReference type="PROSITE" id="PS00198">
    <property type="entry name" value="4FE4S_FER_1"/>
    <property type="match status" value="2"/>
</dbReference>
<accession>A0A918XS66</accession>
<dbReference type="EMBL" id="BMZS01000005">
    <property type="protein sequence ID" value="GHD51322.1"/>
    <property type="molecule type" value="Genomic_DNA"/>
</dbReference>
<feature type="binding site" evidence="10">
    <location>
        <position position="402"/>
    </location>
    <ligand>
        <name>NADP(+)</name>
        <dbReference type="ChEBI" id="CHEBI:58349"/>
    </ligand>
</feature>
<dbReference type="Pfam" id="PF00037">
    <property type="entry name" value="Fer4"/>
    <property type="match status" value="1"/>
</dbReference>
<evidence type="ECO:0000256" key="2">
    <source>
        <dbReference type="ARBA" id="ARBA00022630"/>
    </source>
</evidence>
<organism evidence="13 14">
    <name type="scientific">Thalassobaculum fulvum</name>
    <dbReference type="NCBI Taxonomy" id="1633335"/>
    <lineage>
        <taxon>Bacteria</taxon>
        <taxon>Pseudomonadati</taxon>
        <taxon>Pseudomonadota</taxon>
        <taxon>Alphaproteobacteria</taxon>
        <taxon>Rhodospirillales</taxon>
        <taxon>Thalassobaculaceae</taxon>
        <taxon>Thalassobaculum</taxon>
    </lineage>
</organism>
<reference evidence="13" key="2">
    <citation type="submission" date="2020-09" db="EMBL/GenBank/DDBJ databases">
        <authorList>
            <person name="Sun Q."/>
            <person name="Kim S."/>
        </authorList>
    </citation>
    <scope>NUCLEOTIDE SEQUENCE</scope>
    <source>
        <strain evidence="13">KCTC 42651</strain>
    </source>
</reference>
<feature type="domain" description="FAD-binding FR-type" evidence="12">
    <location>
        <begin position="142"/>
        <end position="256"/>
    </location>
</feature>
<keyword evidence="4 9" id="KW-0274">FAD</keyword>
<dbReference type="InterPro" id="IPR001433">
    <property type="entry name" value="OxRdtase_FAD/NAD-bd"/>
</dbReference>
<evidence type="ECO:0000256" key="4">
    <source>
        <dbReference type="ARBA" id="ARBA00022827"/>
    </source>
</evidence>
<dbReference type="InterPro" id="IPR017896">
    <property type="entry name" value="4Fe4S_Fe-S-bd"/>
</dbReference>
<dbReference type="PIRSF" id="PIRSF000361">
    <property type="entry name" value="Frd-NADP+_RD"/>
    <property type="match status" value="1"/>
</dbReference>
<dbReference type="InterPro" id="IPR017938">
    <property type="entry name" value="Riboflavin_synthase-like_b-brl"/>
</dbReference>
<dbReference type="Gene3D" id="3.40.50.80">
    <property type="entry name" value="Nucleotide-binding domain of ferredoxin-NADP reductase (FNR) module"/>
    <property type="match status" value="1"/>
</dbReference>
<feature type="domain" description="4Fe-4S ferredoxin-type" evidence="11">
    <location>
        <begin position="45"/>
        <end position="72"/>
    </location>
</feature>
<dbReference type="InterPro" id="IPR001709">
    <property type="entry name" value="Flavoprot_Pyr_Nucl_cyt_Rdtase"/>
</dbReference>